<dbReference type="SUPFAM" id="SSF55869">
    <property type="entry name" value="DNA topoisomerase I domain"/>
    <property type="match status" value="1"/>
</dbReference>
<dbReference type="GO" id="GO:0003917">
    <property type="term" value="F:DNA topoisomerase type I (single strand cut, ATP-independent) activity"/>
    <property type="evidence" value="ECO:0007669"/>
    <property type="project" value="UniProtKB-EC"/>
</dbReference>
<evidence type="ECO:0000259" key="7">
    <source>
        <dbReference type="Pfam" id="PF01028"/>
    </source>
</evidence>
<evidence type="ECO:0000256" key="2">
    <source>
        <dbReference type="ARBA" id="ARBA00006645"/>
    </source>
</evidence>
<protein>
    <recommendedName>
        <fullName evidence="3">DNA topoisomerase</fullName>
        <ecNumber evidence="3">5.6.2.1</ecNumber>
    </recommendedName>
</protein>
<accession>A0A6N6QFH1</accession>
<dbReference type="InterPro" id="IPR013500">
    <property type="entry name" value="TopoI_cat_euk"/>
</dbReference>
<evidence type="ECO:0000259" key="8">
    <source>
        <dbReference type="Pfam" id="PF21338"/>
    </source>
</evidence>
<evidence type="ECO:0000256" key="5">
    <source>
        <dbReference type="ARBA" id="ARBA00023125"/>
    </source>
</evidence>
<evidence type="ECO:0000313" key="10">
    <source>
        <dbReference type="Proteomes" id="UP000481643"/>
    </source>
</evidence>
<feature type="domain" description="DNA topoisomerase I catalytic core eukaryotic-type" evidence="7">
    <location>
        <begin position="113"/>
        <end position="318"/>
    </location>
</feature>
<evidence type="ECO:0000313" key="9">
    <source>
        <dbReference type="EMBL" id="KAB2685764.1"/>
    </source>
</evidence>
<dbReference type="PROSITE" id="PS52038">
    <property type="entry name" value="TOPO_IB_2"/>
    <property type="match status" value="1"/>
</dbReference>
<proteinExistence type="inferred from homology"/>
<name>A0A6N6QFH1_9HYPH</name>
<evidence type="ECO:0000256" key="1">
    <source>
        <dbReference type="ARBA" id="ARBA00000213"/>
    </source>
</evidence>
<sequence length="370" mass="42200">MWFVVVIRQGKYDWGCKLLKKSSAVPLLQNNAAHGLVHVSDTAPGIRRLRCGAGFRYVRFDKKAISVADRNRIAKLAIPPAWNEVWICCDQRGHIQATGRDTRGRKQYRYHSAWMAMQEETKFSSLPDFAGALSRLRKVVDIDMRRRSLCREKVVATVIWLMDRLLLRVGNPDYARDNKSFGVTTLRNRHLRDERGGLRLAFTGKSGKMWSLKLSDKRIARIIRSIQELPGQQLFQYIDGAGDRCPVSSQDINDYLRVTMRSDFTSKHFRTWAATATALELLRCLDLPDSDRAQKQRLNSAIDKVAHMLGNTRTVCRQSYIHPAIPEHWLAGKLGSQIDAAGAIRLVAPELSDAERRTLKWLLFIDAEKS</sequence>
<dbReference type="Gene3D" id="1.10.132.120">
    <property type="match status" value="1"/>
</dbReference>
<dbReference type="InterPro" id="IPR014711">
    <property type="entry name" value="TopoI_cat_a-hlx-sub_euk"/>
</dbReference>
<dbReference type="InterPro" id="IPR011010">
    <property type="entry name" value="DNA_brk_join_enz"/>
</dbReference>
<keyword evidence="6 9" id="KW-0413">Isomerase</keyword>
<dbReference type="InterPro" id="IPR049331">
    <property type="entry name" value="Top1B_N_bact"/>
</dbReference>
<dbReference type="GO" id="GO:0003677">
    <property type="term" value="F:DNA binding"/>
    <property type="evidence" value="ECO:0007669"/>
    <property type="project" value="UniProtKB-KW"/>
</dbReference>
<evidence type="ECO:0000256" key="6">
    <source>
        <dbReference type="ARBA" id="ARBA00023235"/>
    </source>
</evidence>
<reference evidence="9 10" key="1">
    <citation type="submission" date="2019-09" db="EMBL/GenBank/DDBJ databases">
        <title>Taxonomic organization of the family Brucellaceae based on a phylogenomic approach.</title>
        <authorList>
            <person name="Leclercq S."/>
            <person name="Cloeckaert A."/>
            <person name="Zygmunt M.S."/>
        </authorList>
    </citation>
    <scope>NUCLEOTIDE SEQUENCE [LARGE SCALE GENOMIC DNA]</scope>
    <source>
        <strain evidence="9 10">WS1830</strain>
    </source>
</reference>
<keyword evidence="5" id="KW-0238">DNA-binding</keyword>
<comment type="catalytic activity">
    <reaction evidence="1">
        <text>ATP-independent breakage of single-stranded DNA, followed by passage and rejoining.</text>
        <dbReference type="EC" id="5.6.2.1"/>
    </reaction>
</comment>
<keyword evidence="4" id="KW-0799">Topoisomerase</keyword>
<dbReference type="Pfam" id="PF01028">
    <property type="entry name" value="Topoisom_I"/>
    <property type="match status" value="1"/>
</dbReference>
<comment type="caution">
    <text evidence="9">The sequence shown here is derived from an EMBL/GenBank/DDBJ whole genome shotgun (WGS) entry which is preliminary data.</text>
</comment>
<dbReference type="Gene3D" id="3.90.15.10">
    <property type="entry name" value="Topoisomerase I, Chain A, domain 3"/>
    <property type="match status" value="1"/>
</dbReference>
<evidence type="ECO:0000256" key="3">
    <source>
        <dbReference type="ARBA" id="ARBA00012891"/>
    </source>
</evidence>
<dbReference type="SUPFAM" id="SSF56349">
    <property type="entry name" value="DNA breaking-rejoining enzymes"/>
    <property type="match status" value="1"/>
</dbReference>
<dbReference type="Proteomes" id="UP000481643">
    <property type="component" value="Unassembled WGS sequence"/>
</dbReference>
<dbReference type="RefSeq" id="WP_151556397.1">
    <property type="nucleotide sequence ID" value="NZ_WBVZ01000018.1"/>
</dbReference>
<dbReference type="InterPro" id="IPR001631">
    <property type="entry name" value="TopoI"/>
</dbReference>
<comment type="similarity">
    <text evidence="2">Belongs to the type IB topoisomerase family.</text>
</comment>
<dbReference type="EC" id="5.6.2.1" evidence="3"/>
<organism evidence="9 10">
    <name type="scientific">Brucella tritici</name>
    <dbReference type="NCBI Taxonomy" id="94626"/>
    <lineage>
        <taxon>Bacteria</taxon>
        <taxon>Pseudomonadati</taxon>
        <taxon>Pseudomonadota</taxon>
        <taxon>Alphaproteobacteria</taxon>
        <taxon>Hyphomicrobiales</taxon>
        <taxon>Brucellaceae</taxon>
        <taxon>Brucella/Ochrobactrum group</taxon>
        <taxon>Brucella</taxon>
    </lineage>
</organism>
<gene>
    <name evidence="9" type="ORF">F9L08_12840</name>
</gene>
<dbReference type="InterPro" id="IPR035447">
    <property type="entry name" value="DNA_topo_I_N_sf"/>
</dbReference>
<dbReference type="GO" id="GO:0006265">
    <property type="term" value="P:DNA topological change"/>
    <property type="evidence" value="ECO:0007669"/>
    <property type="project" value="InterPro"/>
</dbReference>
<feature type="domain" description="DNA topoisomerase IB N-terminal" evidence="8">
    <location>
        <begin position="54"/>
        <end position="101"/>
    </location>
</feature>
<dbReference type="PRINTS" id="PR00416">
    <property type="entry name" value="EUTPISMRASEI"/>
</dbReference>
<dbReference type="Gene3D" id="3.30.66.10">
    <property type="entry name" value="DNA topoisomerase I domain"/>
    <property type="match status" value="1"/>
</dbReference>
<dbReference type="Pfam" id="PF21338">
    <property type="entry name" value="Top1B_N_bact"/>
    <property type="match status" value="1"/>
</dbReference>
<evidence type="ECO:0000256" key="4">
    <source>
        <dbReference type="ARBA" id="ARBA00023029"/>
    </source>
</evidence>
<dbReference type="AlphaFoldDB" id="A0A6N6QFH1"/>
<dbReference type="EMBL" id="WBVX01000011">
    <property type="protein sequence ID" value="KAB2685764.1"/>
    <property type="molecule type" value="Genomic_DNA"/>
</dbReference>